<reference evidence="2" key="1">
    <citation type="submission" date="2024-03" db="EMBL/GenBank/DDBJ databases">
        <authorList>
            <consortium name="ELIXIR-Norway"/>
            <consortium name="Elixir Norway"/>
        </authorList>
    </citation>
    <scope>NUCLEOTIDE SEQUENCE</scope>
</reference>
<feature type="transmembrane region" description="Helical" evidence="1">
    <location>
        <begin position="12"/>
        <end position="29"/>
    </location>
</feature>
<name>A0ABP1BSL5_9BRYO</name>
<dbReference type="Proteomes" id="UP001497522">
    <property type="component" value="Chromosome 7"/>
</dbReference>
<evidence type="ECO:0000313" key="3">
    <source>
        <dbReference type="Proteomes" id="UP001497522"/>
    </source>
</evidence>
<evidence type="ECO:0000256" key="1">
    <source>
        <dbReference type="SAM" id="Phobius"/>
    </source>
</evidence>
<evidence type="ECO:0000313" key="2">
    <source>
        <dbReference type="EMBL" id="CAK9879265.1"/>
    </source>
</evidence>
<organism evidence="2 3">
    <name type="scientific">Sphagnum jensenii</name>
    <dbReference type="NCBI Taxonomy" id="128206"/>
    <lineage>
        <taxon>Eukaryota</taxon>
        <taxon>Viridiplantae</taxon>
        <taxon>Streptophyta</taxon>
        <taxon>Embryophyta</taxon>
        <taxon>Bryophyta</taxon>
        <taxon>Sphagnophytina</taxon>
        <taxon>Sphagnopsida</taxon>
        <taxon>Sphagnales</taxon>
        <taxon>Sphagnaceae</taxon>
        <taxon>Sphagnum</taxon>
    </lineage>
</organism>
<accession>A0ABP1BSL5</accession>
<gene>
    <name evidence="2" type="ORF">CSSPJE1EN2_LOCUS20829</name>
</gene>
<protein>
    <recommendedName>
        <fullName evidence="4">Secreted peptide</fullName>
    </recommendedName>
</protein>
<proteinExistence type="predicted"/>
<keyword evidence="1" id="KW-0812">Transmembrane</keyword>
<keyword evidence="1" id="KW-1133">Transmembrane helix</keyword>
<evidence type="ECO:0008006" key="4">
    <source>
        <dbReference type="Google" id="ProtNLM"/>
    </source>
</evidence>
<keyword evidence="3" id="KW-1185">Reference proteome</keyword>
<keyword evidence="1" id="KW-0472">Membrane</keyword>
<dbReference type="EMBL" id="OZ023708">
    <property type="protein sequence ID" value="CAK9879265.1"/>
    <property type="molecule type" value="Genomic_DNA"/>
</dbReference>
<sequence>MLGSPPAADAQTVGPVLFLPLLLLLQIAFSPVHQQTTSLVPVHNHKQTEVHKRRQGVSDCVCCLLDYPLLLLLLILVRGNNIFALDSIARLLLQLRSSWHACILGFQFWSLG</sequence>